<keyword evidence="3" id="KW-1185">Reference proteome</keyword>
<dbReference type="Proteomes" id="UP001244341">
    <property type="component" value="Chromosome 5b"/>
</dbReference>
<gene>
    <name evidence="2" type="ORF">OEZ85_002757</name>
</gene>
<evidence type="ECO:0000259" key="1">
    <source>
        <dbReference type="Pfam" id="PF00561"/>
    </source>
</evidence>
<dbReference type="Pfam" id="PF00561">
    <property type="entry name" value="Abhydrolase_1"/>
    <property type="match status" value="1"/>
</dbReference>
<dbReference type="PANTHER" id="PTHR46438">
    <property type="entry name" value="ALPHA/BETA-HYDROLASES SUPERFAMILY PROTEIN"/>
    <property type="match status" value="1"/>
</dbReference>
<evidence type="ECO:0000313" key="2">
    <source>
        <dbReference type="EMBL" id="WIA14218.1"/>
    </source>
</evidence>
<proteinExistence type="predicted"/>
<feature type="domain" description="AB hydrolase-1" evidence="1">
    <location>
        <begin position="42"/>
        <end position="307"/>
    </location>
</feature>
<name>A0ABY8TYI2_TETOB</name>
<dbReference type="Gene3D" id="3.40.50.1820">
    <property type="entry name" value="alpha/beta hydrolase"/>
    <property type="match status" value="1"/>
</dbReference>
<dbReference type="InterPro" id="IPR029058">
    <property type="entry name" value="AB_hydrolase_fold"/>
</dbReference>
<dbReference type="InterPro" id="IPR000073">
    <property type="entry name" value="AB_hydrolase_1"/>
</dbReference>
<dbReference type="SUPFAM" id="SSF53474">
    <property type="entry name" value="alpha/beta-Hydrolases"/>
    <property type="match status" value="1"/>
</dbReference>
<dbReference type="PANTHER" id="PTHR46438:SF2">
    <property type="entry name" value="ALPHA_BETA-HYDROLASES SUPERFAMILY PROTEIN"/>
    <property type="match status" value="1"/>
</dbReference>
<protein>
    <recommendedName>
        <fullName evidence="1">AB hydrolase-1 domain-containing protein</fullName>
    </recommendedName>
</protein>
<accession>A0ABY8TYI2</accession>
<organism evidence="2 3">
    <name type="scientific">Tetradesmus obliquus</name>
    <name type="common">Green alga</name>
    <name type="synonym">Acutodesmus obliquus</name>
    <dbReference type="NCBI Taxonomy" id="3088"/>
    <lineage>
        <taxon>Eukaryota</taxon>
        <taxon>Viridiplantae</taxon>
        <taxon>Chlorophyta</taxon>
        <taxon>core chlorophytes</taxon>
        <taxon>Chlorophyceae</taxon>
        <taxon>CS clade</taxon>
        <taxon>Sphaeropleales</taxon>
        <taxon>Scenedesmaceae</taxon>
        <taxon>Tetradesmus</taxon>
    </lineage>
</organism>
<reference evidence="2 3" key="1">
    <citation type="submission" date="2023-05" db="EMBL/GenBank/DDBJ databases">
        <title>A 100% complete, gapless, phased diploid assembly of the Scenedesmus obliquus UTEX 3031 genome.</title>
        <authorList>
            <person name="Biondi T.C."/>
            <person name="Hanschen E.R."/>
            <person name="Kwon T."/>
            <person name="Eng W."/>
            <person name="Kruse C.P.S."/>
            <person name="Koehler S.I."/>
            <person name="Kunde Y."/>
            <person name="Gleasner C.D."/>
            <person name="You Mak K.T."/>
            <person name="Polle J."/>
            <person name="Hovde B.T."/>
            <person name="Starkenburg S.R."/>
        </authorList>
    </citation>
    <scope>NUCLEOTIDE SEQUENCE [LARGE SCALE GENOMIC DNA]</scope>
    <source>
        <strain evidence="2 3">DOE0152z</strain>
    </source>
</reference>
<sequence>MDISVETDKQGRSRVRYEKAGWNFWEWQGHRVHYITAGTQGPPVLLIHGYGASAYHWRYQIPALAQHYRVFALDLLGFGWSEKALVEYSSGGLWGQQIGDFIKEVVHAGGASSSSSRSSSSEQVVLVGNSLGGYACLNAAVKSPELIRGVALLNSAGPLQDSDAPELAEPLPVPWYGGIRDGLTAVVKRVVLYFAFQRAKQPERIKEVLQMVYSSNDTIDEDLVDSIVVPASDPSAAEVFYRINSSKAPSVSVNQLLKQMRGSRLPLLLLWGDLDPWITPKRADRIQQLYPEAERVRLQSGHCPHDDTPQEANAALLEWLEPAVYAYRTHATSQSQLTRQLQDSCSGHPQLTLVNEAPFSDMFEDAKGQTKFEGSALALLQGKAWVAFDNMFALARLPADMDSSSSSNSNGDEPVLIGQPAASSQYEALTYDSSTGRLLVVVEGVDTGKGIMPYVHELAVQAGSAGAALVQKCPVNFKLASANKGFEGAHVFKGKDGGRYLLGLCEGNFCSSGEKGRRPGNGRLVVTKFNGKAAGAGCAWDYVKTLNISSAAYFEDYSDIAVSGNQVAIISQASSALWLGSFDFDAFAFAPGKGSVFDFPRTDKCNVKYCNVEGIAFLGADRFLVVSDKASSSLSFFSGVPAISPVDRCHVCTLGKPATLR</sequence>
<evidence type="ECO:0000313" key="3">
    <source>
        <dbReference type="Proteomes" id="UP001244341"/>
    </source>
</evidence>
<dbReference type="EMBL" id="CP126212">
    <property type="protein sequence ID" value="WIA14218.1"/>
    <property type="molecule type" value="Genomic_DNA"/>
</dbReference>